<feature type="compositionally biased region" description="Basic and acidic residues" evidence="1">
    <location>
        <begin position="11"/>
        <end position="24"/>
    </location>
</feature>
<dbReference type="GO" id="GO:0004407">
    <property type="term" value="F:histone deacetylase activity"/>
    <property type="evidence" value="ECO:0007669"/>
    <property type="project" value="TreeGrafter"/>
</dbReference>
<evidence type="ECO:0000259" key="2">
    <source>
        <dbReference type="Pfam" id="PF00850"/>
    </source>
</evidence>
<dbReference type="PANTHER" id="PTHR10625:SF10">
    <property type="entry name" value="HISTONE DEACETYLASE HDAC1"/>
    <property type="match status" value="1"/>
</dbReference>
<proteinExistence type="predicted"/>
<organism evidence="3">
    <name type="scientific">hydrothermal vent metagenome</name>
    <dbReference type="NCBI Taxonomy" id="652676"/>
    <lineage>
        <taxon>unclassified sequences</taxon>
        <taxon>metagenomes</taxon>
        <taxon>ecological metagenomes</taxon>
    </lineage>
</organism>
<feature type="domain" description="Histone deacetylase" evidence="2">
    <location>
        <begin position="20"/>
        <end position="314"/>
    </location>
</feature>
<protein>
    <submittedName>
        <fullName evidence="3">Deacetylases, including yeast histone deacetylase and acetoin utilization protein</fullName>
    </submittedName>
</protein>
<dbReference type="InterPro" id="IPR023696">
    <property type="entry name" value="Ureohydrolase_dom_sf"/>
</dbReference>
<dbReference type="SUPFAM" id="SSF52768">
    <property type="entry name" value="Arginase/deacetylase"/>
    <property type="match status" value="1"/>
</dbReference>
<dbReference type="InterPro" id="IPR023801">
    <property type="entry name" value="His_deacetylse_dom"/>
</dbReference>
<name>A0A3B1CTF3_9ZZZZ</name>
<reference evidence="3" key="1">
    <citation type="submission" date="2018-06" db="EMBL/GenBank/DDBJ databases">
        <authorList>
            <person name="Zhirakovskaya E."/>
        </authorList>
    </citation>
    <scope>NUCLEOTIDE SEQUENCE</scope>
</reference>
<gene>
    <name evidence="3" type="ORF">MNBD_NITROSPIRAE01-2304</name>
</gene>
<dbReference type="GO" id="GO:0040029">
    <property type="term" value="P:epigenetic regulation of gene expression"/>
    <property type="evidence" value="ECO:0007669"/>
    <property type="project" value="TreeGrafter"/>
</dbReference>
<dbReference type="AlphaFoldDB" id="A0A3B1CTF3"/>
<dbReference type="EMBL" id="UOGF01000105">
    <property type="protein sequence ID" value="VAX33299.1"/>
    <property type="molecule type" value="Genomic_DNA"/>
</dbReference>
<dbReference type="PRINTS" id="PR01270">
    <property type="entry name" value="HDASUPER"/>
</dbReference>
<dbReference type="InterPro" id="IPR000286">
    <property type="entry name" value="HDACs"/>
</dbReference>
<evidence type="ECO:0000256" key="1">
    <source>
        <dbReference type="SAM" id="MobiDB-lite"/>
    </source>
</evidence>
<dbReference type="CDD" id="cd09992">
    <property type="entry name" value="HDAC_classII"/>
    <property type="match status" value="1"/>
</dbReference>
<dbReference type="InterPro" id="IPR037138">
    <property type="entry name" value="His_deacetylse_dom_sf"/>
</dbReference>
<dbReference type="Pfam" id="PF00850">
    <property type="entry name" value="Hist_deacetyl"/>
    <property type="match status" value="1"/>
</dbReference>
<accession>A0A3B1CTF3</accession>
<feature type="region of interest" description="Disordered" evidence="1">
    <location>
        <begin position="1"/>
        <end position="24"/>
    </location>
</feature>
<sequence length="318" mass="34972">MKTGYITHPDFLAHDTGDDHPESPRRLSVLDEHILGQAHSPLQDQLKIITPKRNSALYRWISEIHIPSYIDALKNKIPTTGRIYLDADTPYSPGSLKAAEMAVSGVLTAVDQVMDGTLNNAFCALRPPGHHAEPDRAMGFCLFNNVAVAARYIQKKYHLPKIFIIDWDVHHGNGTQNAFYDDPSVFYLSSHQFPCYPGTGSTKENGRGLGEGTTLNLPLHAGTNDAELLRIFEKVLPDALATFQPDFILISAGFDAHRDDPLAALEITDTGFAEMTNIVLSLAETHCQGRIVSCLEGGYHLHALAQSVKKHLSVLSKP</sequence>
<evidence type="ECO:0000313" key="3">
    <source>
        <dbReference type="EMBL" id="VAX33299.1"/>
    </source>
</evidence>
<dbReference type="Gene3D" id="3.40.800.20">
    <property type="entry name" value="Histone deacetylase domain"/>
    <property type="match status" value="1"/>
</dbReference>
<dbReference type="PANTHER" id="PTHR10625">
    <property type="entry name" value="HISTONE DEACETYLASE HDAC1-RELATED"/>
    <property type="match status" value="1"/>
</dbReference>